<feature type="region of interest" description="DNA-binding and helicase activity, interacts with RecC" evidence="15">
    <location>
        <begin position="1"/>
        <end position="881"/>
    </location>
</feature>
<dbReference type="InterPro" id="IPR004586">
    <property type="entry name" value="RecB"/>
</dbReference>
<keyword evidence="6 15" id="KW-0347">Helicase</keyword>
<evidence type="ECO:0000256" key="8">
    <source>
        <dbReference type="ARBA" id="ARBA00022840"/>
    </source>
</evidence>
<dbReference type="AlphaFoldDB" id="A0A348HDT1"/>
<dbReference type="EC" id="3.1.11.5" evidence="15"/>
<dbReference type="GO" id="GO:0009338">
    <property type="term" value="C:exodeoxyribonuclease V complex"/>
    <property type="evidence" value="ECO:0007669"/>
    <property type="project" value="TreeGrafter"/>
</dbReference>
<evidence type="ECO:0000313" key="20">
    <source>
        <dbReference type="Proteomes" id="UP000267342"/>
    </source>
</evidence>
<protein>
    <recommendedName>
        <fullName evidence="15">RecBCD enzyme subunit RecB</fullName>
        <ecNumber evidence="15">3.1.11.5</ecNumber>
        <ecNumber evidence="15">5.6.2.4</ecNumber>
    </recommendedName>
    <alternativeName>
        <fullName evidence="15">DNA 3'-5' helicase subunit RecB</fullName>
    </alternativeName>
    <alternativeName>
        <fullName evidence="15">Exonuclease V subunit RecB</fullName>
        <shortName evidence="15">ExoV subunit RecB</shortName>
    </alternativeName>
    <alternativeName>
        <fullName evidence="15">Helicase/nuclease RecBCD subunit RecB</fullName>
    </alternativeName>
</protein>
<keyword evidence="10 15" id="KW-0238">DNA-binding</keyword>
<evidence type="ECO:0000256" key="13">
    <source>
        <dbReference type="ARBA" id="ARBA00034617"/>
    </source>
</evidence>
<dbReference type="RefSeq" id="WP_027706100.1">
    <property type="nucleotide sequence ID" value="NZ_AP018933.1"/>
</dbReference>
<comment type="cofactor">
    <cofactor evidence="15">
        <name>Mg(2+)</name>
        <dbReference type="ChEBI" id="CHEBI:18420"/>
    </cofactor>
    <text evidence="15">Binds 1 Mg(2+) ion per subunit.</text>
</comment>
<keyword evidence="9 15" id="KW-0460">Magnesium</keyword>
<keyword evidence="8 15" id="KW-0067">ATP-binding</keyword>
<dbReference type="InterPro" id="IPR011335">
    <property type="entry name" value="Restrct_endonuc-II-like"/>
</dbReference>
<dbReference type="KEGG" id="zpl:ZBT109_1016"/>
<name>A0A348HDT1_9GAMM</name>
<accession>A0A348HDT1</accession>
<feature type="binding site" evidence="15">
    <location>
        <position position="1146"/>
    </location>
    <ligand>
        <name>Mg(2+)</name>
        <dbReference type="ChEBI" id="CHEBI:18420"/>
    </ligand>
</feature>
<evidence type="ECO:0000256" key="10">
    <source>
        <dbReference type="ARBA" id="ARBA00023125"/>
    </source>
</evidence>
<dbReference type="PANTHER" id="PTHR11070">
    <property type="entry name" value="UVRD / RECB / PCRA DNA HELICASE FAMILY MEMBER"/>
    <property type="match status" value="1"/>
</dbReference>
<dbReference type="Pfam" id="PF13361">
    <property type="entry name" value="UvrD_C"/>
    <property type="match status" value="1"/>
</dbReference>
<sequence>MTQPLDIPTLPLRGRCLIEASAGTGKTFTLAALYVRLVLGHGGEAAFVKPLMPPDILVVTFTEAATDELKNRIRQRLRDARDALLGHSTPDPVLKKILDSLPEGQQARNALRLDQAMRMMDDASIFTIHGFCQRMLKRHAFDSGTPFQAELLADPQALFDQELEDYWRREFYPLPADAQALVQQCWSGPQALGDRLRPLLASGRPQPLIWQDQPIDAPASLREVLLPALHAQQRAAEALAAARTAYQDDVLVLLREGIESGQLKKNQFKLEQLESKGEALAQWAQNGGEWPATLLMTSGEAWCSAARLAQATKKGGTPPQHPFFDALDAWSDARCRSDDYPLEALMLAHARDGLAAALMRRKQADGVWDFDDLLNALDDALQGPMGGRLAKRIRTELPVALIDEFQDTDEVQYRIFDRLYPAREHYQDADAEFAGATALLLIGDPKQAIYAFRNADINTYLRARRDITTRYTLARNFRSSQVMVDAVNRLFSAADEPFRHPDIPFVSVEAQGLDEVLEQQGEPAPALGCWFPDSDDFMRSGEYSRTMSDAACHDIWQLLHDSQLGNAGFRQSDGALRPVRPADIAVLVRTGSEARRVQDALRKVGIRSVYLSLQRSVFQTREAFWLLQLLEAVAHPHDDGRIRSVMGTRLMSDSLDEVAHLIDDELRWERLTEQFDTFHRDWQQVGVLAMVRRIMQHFDISARLLRRSDGERSLTDFMHLVELTQTASQQLDGELAVLRWLHRALAARFDSDMDPESLVQRLESDDALVKVITIHKSKGLEYPIVYLPFVCDYRPEAGNKHQACTVTGDDGRRSVAYEATSALWERADRARLDENIRLLYVGLTRARHACRLGVAPLFKGRSRPSSNETTLALSALGNLLLRGAERQVTGKDMEPLLDGTVVRERLQALCDTPTFVMLPLPAPLPANALLQEEPPSTALEARSFSGQIDRRWWIASYSALVRDLHSDVPLDPDGQAGMVDSDREVLNEETPRPAPPLGPIVNFPRGPQAGTFLHGILQNVQFDQLESVEYSYTLRVDIGRALARSGYEEGWGDPLYAWLMTLVETPLHPQLSTLTLAAIRQWRAELEFWLPVTAEVSIGTLDRVLRSMEPWTGADYPELTAGTLRGMLRGYIDMVFEHEGRWYLMDWKSNHLGDQGEDYRHDGMSRAMITHRYDLQYALYTLALHRQLSIRLPDYDYDRDMGGVLYLFIRGIGSQTASDGQGVIYRRPDRALIERLDALLTGVSASREVSHA</sequence>
<dbReference type="GO" id="GO:0016887">
    <property type="term" value="F:ATP hydrolysis activity"/>
    <property type="evidence" value="ECO:0007669"/>
    <property type="project" value="RHEA"/>
</dbReference>
<evidence type="ECO:0000256" key="15">
    <source>
        <dbReference type="HAMAP-Rule" id="MF_01485"/>
    </source>
</evidence>
<dbReference type="InterPro" id="IPR038726">
    <property type="entry name" value="PDDEXK_AddAB-type"/>
</dbReference>
<dbReference type="STRING" id="1123510.GCA_000620025_01044"/>
<evidence type="ECO:0000256" key="12">
    <source>
        <dbReference type="ARBA" id="ARBA00023235"/>
    </source>
</evidence>
<dbReference type="SUPFAM" id="SSF52980">
    <property type="entry name" value="Restriction endonuclease-like"/>
    <property type="match status" value="1"/>
</dbReference>
<dbReference type="OrthoDB" id="9810135at2"/>
<feature type="active site" description="For nuclease activity" evidence="15">
    <location>
        <position position="1146"/>
    </location>
</feature>
<comment type="function">
    <text evidence="15">A helicase/nuclease that prepares dsDNA breaks (DSB) for recombinational DNA repair. Binds to DSBs and unwinds DNA via a highly rapid and processive ATP-dependent bidirectional helicase activity. Unwinds dsDNA until it encounters a Chi (crossover hotspot instigator) sequence from the 3' direction. Cuts ssDNA a few nucleotides 3' to the Chi site. The properties and activities of the enzyme are changed at Chi. The Chi-altered holoenzyme produces a long 3'-ssDNA overhang and facilitates RecA-binding to the ssDNA for homologous DNA recombination and repair. Holoenzyme degrades any linearized DNA that is unable to undergo homologous recombination. In the holoenzyme this subunit contributes ATPase, 3'-5' helicase, exonuclease activity and loads RecA onto ssDNA.</text>
</comment>
<dbReference type="CDD" id="cd22352">
    <property type="entry name" value="RecB_C-like"/>
    <property type="match status" value="1"/>
</dbReference>
<evidence type="ECO:0000256" key="11">
    <source>
        <dbReference type="ARBA" id="ARBA00023204"/>
    </source>
</evidence>
<feature type="domain" description="UvrD-like helicase ATP-binding" evidence="17">
    <location>
        <begin position="1"/>
        <end position="480"/>
    </location>
</feature>
<dbReference type="GO" id="GO:0000724">
    <property type="term" value="P:double-strand break repair via homologous recombination"/>
    <property type="evidence" value="ECO:0007669"/>
    <property type="project" value="UniProtKB-UniRule"/>
</dbReference>
<dbReference type="InterPro" id="IPR014017">
    <property type="entry name" value="DNA_helicase_UvrD-like_C"/>
</dbReference>
<keyword evidence="12 15" id="KW-0413">Isomerase</keyword>
<proteinExistence type="inferred from homology"/>
<dbReference type="Pfam" id="PF12705">
    <property type="entry name" value="PDDEXK_1"/>
    <property type="match status" value="1"/>
</dbReference>
<dbReference type="InterPro" id="IPR011604">
    <property type="entry name" value="PDDEXK-like_dom_sf"/>
</dbReference>
<dbReference type="PROSITE" id="PS51217">
    <property type="entry name" value="UVRD_HELICASE_CTER"/>
    <property type="match status" value="1"/>
</dbReference>
<evidence type="ECO:0000256" key="3">
    <source>
        <dbReference type="ARBA" id="ARBA00022741"/>
    </source>
</evidence>
<dbReference type="GO" id="GO:0008854">
    <property type="term" value="F:exodeoxyribonuclease V activity"/>
    <property type="evidence" value="ECO:0007669"/>
    <property type="project" value="UniProtKB-EC"/>
</dbReference>
<dbReference type="Gene3D" id="3.40.50.300">
    <property type="entry name" value="P-loop containing nucleotide triphosphate hydrolases"/>
    <property type="match status" value="2"/>
</dbReference>
<evidence type="ECO:0000256" key="16">
    <source>
        <dbReference type="PROSITE-ProRule" id="PRU00560"/>
    </source>
</evidence>
<evidence type="ECO:0000256" key="1">
    <source>
        <dbReference type="ARBA" id="ARBA00022722"/>
    </source>
</evidence>
<dbReference type="Proteomes" id="UP000267342">
    <property type="component" value="Chromosome"/>
</dbReference>
<evidence type="ECO:0000256" key="7">
    <source>
        <dbReference type="ARBA" id="ARBA00022839"/>
    </source>
</evidence>
<dbReference type="NCBIfam" id="TIGR00609">
    <property type="entry name" value="recB"/>
    <property type="match status" value="1"/>
</dbReference>
<evidence type="ECO:0000256" key="9">
    <source>
        <dbReference type="ARBA" id="ARBA00022842"/>
    </source>
</evidence>
<keyword evidence="2 15" id="KW-0479">Metal-binding</keyword>
<evidence type="ECO:0000256" key="6">
    <source>
        <dbReference type="ARBA" id="ARBA00022806"/>
    </source>
</evidence>
<dbReference type="EC" id="5.6.2.4" evidence="15"/>
<comment type="domain">
    <text evidence="15">The N-terminal DNA-binding domain is a ssDNA-dependent ATPase and has ATP-dependent 3'-5' helicase function. This domain interacts with RecC.</text>
</comment>
<dbReference type="GO" id="GO:0005524">
    <property type="term" value="F:ATP binding"/>
    <property type="evidence" value="ECO:0007669"/>
    <property type="project" value="UniProtKB-UniRule"/>
</dbReference>
<keyword evidence="4 15" id="KW-0227">DNA damage</keyword>
<feature type="binding site" evidence="15">
    <location>
        <position position="1133"/>
    </location>
    <ligand>
        <name>Mg(2+)</name>
        <dbReference type="ChEBI" id="CHEBI:18420"/>
    </ligand>
</feature>
<dbReference type="Pfam" id="PF00580">
    <property type="entry name" value="UvrD-helicase"/>
    <property type="match status" value="1"/>
</dbReference>
<comment type="catalytic activity">
    <reaction evidence="15">
        <text>Exonucleolytic cleavage (in the presence of ATP) in either 5'- to 3'- or 3'- to 5'-direction to yield 5'-phosphooligonucleotides.</text>
        <dbReference type="EC" id="3.1.11.5"/>
    </reaction>
</comment>
<comment type="similarity">
    <text evidence="15">Belongs to the helicase family. UvrD subfamily.</text>
</comment>
<comment type="catalytic activity">
    <reaction evidence="13 15">
        <text>Couples ATP hydrolysis with the unwinding of duplex DNA by translocating in the 3'-5' direction.</text>
        <dbReference type="EC" id="5.6.2.4"/>
    </reaction>
</comment>
<dbReference type="HAMAP" id="MF_01485">
    <property type="entry name" value="RecB"/>
    <property type="match status" value="1"/>
</dbReference>
<dbReference type="SUPFAM" id="SSF52540">
    <property type="entry name" value="P-loop containing nucleoside triphosphate hydrolases"/>
    <property type="match status" value="1"/>
</dbReference>
<keyword evidence="5 15" id="KW-0378">Hydrolase</keyword>
<dbReference type="InterPro" id="IPR014016">
    <property type="entry name" value="UvrD-like_ATP-bd"/>
</dbReference>
<dbReference type="GO" id="GO:0005829">
    <property type="term" value="C:cytosol"/>
    <property type="evidence" value="ECO:0007669"/>
    <property type="project" value="TreeGrafter"/>
</dbReference>
<feature type="binding site" evidence="15">
    <location>
        <position position="1014"/>
    </location>
    <ligand>
        <name>Mg(2+)</name>
        <dbReference type="ChEBI" id="CHEBI:18420"/>
    </ligand>
</feature>
<dbReference type="InterPro" id="IPR000212">
    <property type="entry name" value="DNA_helicase_UvrD/REP"/>
</dbReference>
<dbReference type="Gene3D" id="1.10.3170.10">
    <property type="entry name" value="Recbcd, chain B, domain 2"/>
    <property type="match status" value="1"/>
</dbReference>
<evidence type="ECO:0000259" key="17">
    <source>
        <dbReference type="PROSITE" id="PS51198"/>
    </source>
</evidence>
<dbReference type="PROSITE" id="PS51198">
    <property type="entry name" value="UVRD_HELICASE_ATP_BIND"/>
    <property type="match status" value="1"/>
</dbReference>
<comment type="domain">
    <text evidence="15">The C-terminal domain has nuclease activity and interacts with RecD. It interacts with RecA, facilitating its loading onto ssDNA.</text>
</comment>
<dbReference type="GO" id="GO:0043138">
    <property type="term" value="F:3'-5' DNA helicase activity"/>
    <property type="evidence" value="ECO:0007669"/>
    <property type="project" value="UniProtKB-UniRule"/>
</dbReference>
<keyword evidence="3 15" id="KW-0547">Nucleotide-binding</keyword>
<dbReference type="Gene3D" id="3.90.320.10">
    <property type="match status" value="1"/>
</dbReference>
<keyword evidence="7 15" id="KW-0269">Exonuclease</keyword>
<feature type="region of interest" description="Nuclease activity, interacts with RecD and RecA" evidence="15">
    <location>
        <begin position="951"/>
        <end position="1252"/>
    </location>
</feature>
<organism evidence="19 20">
    <name type="scientific">Zymobacter palmae</name>
    <dbReference type="NCBI Taxonomy" id="33074"/>
    <lineage>
        <taxon>Bacteria</taxon>
        <taxon>Pseudomonadati</taxon>
        <taxon>Pseudomonadota</taxon>
        <taxon>Gammaproteobacteria</taxon>
        <taxon>Oceanospirillales</taxon>
        <taxon>Halomonadaceae</taxon>
        <taxon>Zymobacter group</taxon>
        <taxon>Zymobacter</taxon>
    </lineage>
</organism>
<dbReference type="GO" id="GO:0000287">
    <property type="term" value="F:magnesium ion binding"/>
    <property type="evidence" value="ECO:0007669"/>
    <property type="project" value="UniProtKB-UniRule"/>
</dbReference>
<comment type="subunit">
    <text evidence="15">Heterotrimer of RecB, RecC and RecD. All subunits contribute to DNA-binding. Interacts with RecA.</text>
</comment>
<reference evidence="19 20" key="1">
    <citation type="submission" date="2018-09" db="EMBL/GenBank/DDBJ databases">
        <title>Zymobacter palmae IAM14233 (=T109) whole genome analysis.</title>
        <authorList>
            <person name="Yanase H."/>
        </authorList>
    </citation>
    <scope>NUCLEOTIDE SEQUENCE [LARGE SCALE GENOMIC DNA]</scope>
    <source>
        <strain evidence="19 20">IAM14233</strain>
    </source>
</reference>
<comment type="catalytic activity">
    <reaction evidence="14 15">
        <text>ATP + H2O = ADP + phosphate + H(+)</text>
        <dbReference type="Rhea" id="RHEA:13065"/>
        <dbReference type="ChEBI" id="CHEBI:15377"/>
        <dbReference type="ChEBI" id="CHEBI:15378"/>
        <dbReference type="ChEBI" id="CHEBI:30616"/>
        <dbReference type="ChEBI" id="CHEBI:43474"/>
        <dbReference type="ChEBI" id="CHEBI:456216"/>
        <dbReference type="EC" id="5.6.2.4"/>
    </reaction>
</comment>
<dbReference type="Gene3D" id="1.10.486.10">
    <property type="entry name" value="PCRA, domain 4"/>
    <property type="match status" value="1"/>
</dbReference>
<evidence type="ECO:0000256" key="2">
    <source>
        <dbReference type="ARBA" id="ARBA00022723"/>
    </source>
</evidence>
<feature type="domain" description="UvrD-like helicase C-terminal" evidence="18">
    <location>
        <begin position="488"/>
        <end position="779"/>
    </location>
</feature>
<evidence type="ECO:0000256" key="5">
    <source>
        <dbReference type="ARBA" id="ARBA00022801"/>
    </source>
</evidence>
<dbReference type="GO" id="GO:0003677">
    <property type="term" value="F:DNA binding"/>
    <property type="evidence" value="ECO:0007669"/>
    <property type="project" value="UniProtKB-UniRule"/>
</dbReference>
<evidence type="ECO:0000313" key="19">
    <source>
        <dbReference type="EMBL" id="BBG29783.1"/>
    </source>
</evidence>
<comment type="miscellaneous">
    <text evidence="15">In the RecBCD complex, RecB has a slow 3'-5' helicase, an exonuclease activity and loads RecA onto ssDNA, RecD has a fast 5'-3' helicase activity, while RecC stimulates the ATPase and processivity of the RecB helicase and contributes to recognition of the Chi site.</text>
</comment>
<evidence type="ECO:0000256" key="14">
    <source>
        <dbReference type="ARBA" id="ARBA00048988"/>
    </source>
</evidence>
<keyword evidence="1 15" id="KW-0540">Nuclease</keyword>
<evidence type="ECO:0000256" key="4">
    <source>
        <dbReference type="ARBA" id="ARBA00022763"/>
    </source>
</evidence>
<gene>
    <name evidence="15" type="primary">recB</name>
    <name evidence="19" type="ORF">ZBT109_1016</name>
</gene>
<dbReference type="EMBL" id="AP018933">
    <property type="protein sequence ID" value="BBG29783.1"/>
    <property type="molecule type" value="Genomic_DNA"/>
</dbReference>
<keyword evidence="11 15" id="KW-0234">DNA repair</keyword>
<keyword evidence="20" id="KW-1185">Reference proteome</keyword>
<dbReference type="InterPro" id="IPR027417">
    <property type="entry name" value="P-loop_NTPase"/>
</dbReference>
<dbReference type="PANTHER" id="PTHR11070:SF23">
    <property type="entry name" value="RECBCD ENZYME SUBUNIT RECB"/>
    <property type="match status" value="1"/>
</dbReference>
<evidence type="ECO:0000259" key="18">
    <source>
        <dbReference type="PROSITE" id="PS51217"/>
    </source>
</evidence>
<feature type="binding site" evidence="16">
    <location>
        <begin position="20"/>
        <end position="27"/>
    </location>
    <ligand>
        <name>ATP</name>
        <dbReference type="ChEBI" id="CHEBI:30616"/>
    </ligand>
</feature>